<accession>A0AB34KF74</accession>
<evidence type="ECO:0000256" key="2">
    <source>
        <dbReference type="ARBA" id="ARBA00022723"/>
    </source>
</evidence>
<evidence type="ECO:0000313" key="8">
    <source>
        <dbReference type="Proteomes" id="UP000803884"/>
    </source>
</evidence>
<keyword evidence="5" id="KW-0539">Nucleus</keyword>
<dbReference type="Proteomes" id="UP000803884">
    <property type="component" value="Unassembled WGS sequence"/>
</dbReference>
<dbReference type="GO" id="GO:0005634">
    <property type="term" value="C:nucleus"/>
    <property type="evidence" value="ECO:0007669"/>
    <property type="project" value="UniProtKB-SubCell"/>
</dbReference>
<dbReference type="GO" id="GO:0008270">
    <property type="term" value="F:zinc ion binding"/>
    <property type="evidence" value="ECO:0007669"/>
    <property type="project" value="UniProtKB-KW"/>
</dbReference>
<dbReference type="AlphaFoldDB" id="A0AB34KF74"/>
<proteinExistence type="predicted"/>
<keyword evidence="2" id="KW-0479">Metal-binding</keyword>
<evidence type="ECO:0000259" key="6">
    <source>
        <dbReference type="Pfam" id="PF05699"/>
    </source>
</evidence>
<dbReference type="SUPFAM" id="SSF53098">
    <property type="entry name" value="Ribonuclease H-like"/>
    <property type="match status" value="1"/>
</dbReference>
<protein>
    <recommendedName>
        <fullName evidence="6">HAT C-terminal dimerisation domain-containing protein</fullName>
    </recommendedName>
</protein>
<dbReference type="PANTHER" id="PTHR46481">
    <property type="entry name" value="ZINC FINGER BED DOMAIN-CONTAINING PROTEIN 4"/>
    <property type="match status" value="1"/>
</dbReference>
<keyword evidence="3" id="KW-0863">Zinc-finger</keyword>
<dbReference type="RefSeq" id="XP_069224991.1">
    <property type="nucleotide sequence ID" value="XM_069378045.1"/>
</dbReference>
<keyword evidence="8" id="KW-1185">Reference proteome</keyword>
<dbReference type="GO" id="GO:0046983">
    <property type="term" value="F:protein dimerization activity"/>
    <property type="evidence" value="ECO:0007669"/>
    <property type="project" value="InterPro"/>
</dbReference>
<dbReference type="PANTHER" id="PTHR46481:SF10">
    <property type="entry name" value="ZINC FINGER BED DOMAIN-CONTAINING PROTEIN 39"/>
    <property type="match status" value="1"/>
</dbReference>
<evidence type="ECO:0000256" key="1">
    <source>
        <dbReference type="ARBA" id="ARBA00004123"/>
    </source>
</evidence>
<dbReference type="InterPro" id="IPR008906">
    <property type="entry name" value="HATC_C_dom"/>
</dbReference>
<gene>
    <name evidence="7" type="ORF">WHR41_09442</name>
</gene>
<name>A0AB34KF74_9PEZI</name>
<evidence type="ECO:0000256" key="4">
    <source>
        <dbReference type="ARBA" id="ARBA00022833"/>
    </source>
</evidence>
<dbReference type="GeneID" id="96010883"/>
<reference evidence="7 8" key="1">
    <citation type="journal article" date="2020" name="Microbiol. Resour. Announc.">
        <title>Draft Genome Sequence of a Cladosporium Species Isolated from the Mesophotic Ascidian Didemnum maculosum.</title>
        <authorList>
            <person name="Gioti A."/>
            <person name="Siaperas R."/>
            <person name="Nikolaivits E."/>
            <person name="Le Goff G."/>
            <person name="Ouazzani J."/>
            <person name="Kotoulas G."/>
            <person name="Topakas E."/>
        </authorList>
    </citation>
    <scope>NUCLEOTIDE SEQUENCE [LARGE SCALE GENOMIC DNA]</scope>
    <source>
        <strain evidence="7 8">TM138-S3</strain>
    </source>
</reference>
<dbReference type="EMBL" id="JAAQHG020000110">
    <property type="protein sequence ID" value="KAL1581883.1"/>
    <property type="molecule type" value="Genomic_DNA"/>
</dbReference>
<keyword evidence="4" id="KW-0862">Zinc</keyword>
<evidence type="ECO:0000256" key="3">
    <source>
        <dbReference type="ARBA" id="ARBA00022771"/>
    </source>
</evidence>
<sequence length="454" mass="51155">MPDLHHGHAGELVAPFFMNALESYGVEKRLGYVTADNASANDILCRAIEESLSSRHGIDWNARQNRLRCLGHVLNIAVQAFLFCRNEEAFGMATQRILNSGSVIRDAVVGEGGFASHGPLNKVYRLAVAVRNLALHKEFKDLAGKVLKLPGETRWNAWYTLLADAIECRDAIARMIDRHVQLEAFKRSRDEWQTLQDASGFLQPFYQVTMLSQGDQATFDSFQVQIDFLIKHYEDSERRFTSKAALLAAFNKYYELSDDVPVHAAAVLLHPGYRKAYMDKVWKRCWIKPGIERAKKLFETRYRQSAMKSPASDAVEQNGAQTAWDFHRNRLLQSLTSQSQDGFTAFINATPTKIAGSPIEWWSQPDQKAAYPQLWQMAIDCLSAVPMSAASESSFSGMRRTITWSRSQLGGQVIEEGECLKDWQCRGYACQIDDGYDSDSSSNEDSLAPVEGWI</sequence>
<comment type="caution">
    <text evidence="7">The sequence shown here is derived from an EMBL/GenBank/DDBJ whole genome shotgun (WGS) entry which is preliminary data.</text>
</comment>
<evidence type="ECO:0000256" key="5">
    <source>
        <dbReference type="ARBA" id="ARBA00023242"/>
    </source>
</evidence>
<evidence type="ECO:0000313" key="7">
    <source>
        <dbReference type="EMBL" id="KAL1581883.1"/>
    </source>
</evidence>
<dbReference type="InterPro" id="IPR012337">
    <property type="entry name" value="RNaseH-like_sf"/>
</dbReference>
<feature type="domain" description="HAT C-terminal dimerisation" evidence="6">
    <location>
        <begin position="357"/>
        <end position="423"/>
    </location>
</feature>
<organism evidence="7 8">
    <name type="scientific">Cladosporium halotolerans</name>
    <dbReference type="NCBI Taxonomy" id="1052096"/>
    <lineage>
        <taxon>Eukaryota</taxon>
        <taxon>Fungi</taxon>
        <taxon>Dikarya</taxon>
        <taxon>Ascomycota</taxon>
        <taxon>Pezizomycotina</taxon>
        <taxon>Dothideomycetes</taxon>
        <taxon>Dothideomycetidae</taxon>
        <taxon>Cladosporiales</taxon>
        <taxon>Cladosporiaceae</taxon>
        <taxon>Cladosporium</taxon>
    </lineage>
</organism>
<dbReference type="Pfam" id="PF05699">
    <property type="entry name" value="Dimer_Tnp_hAT"/>
    <property type="match status" value="1"/>
</dbReference>
<dbReference type="InterPro" id="IPR052035">
    <property type="entry name" value="ZnF_BED_domain_contain"/>
</dbReference>
<comment type="subcellular location">
    <subcellularLocation>
        <location evidence="1">Nucleus</location>
    </subcellularLocation>
</comment>